<feature type="compositionally biased region" description="Low complexity" evidence="1">
    <location>
        <begin position="173"/>
        <end position="195"/>
    </location>
</feature>
<dbReference type="AlphaFoldDB" id="A0AAD6WQK0"/>
<dbReference type="Proteomes" id="UP001218188">
    <property type="component" value="Unassembled WGS sequence"/>
</dbReference>
<accession>A0AAD6WQK0</accession>
<gene>
    <name evidence="3" type="ORF">C8F04DRAFT_1273623</name>
</gene>
<reference evidence="3" key="1">
    <citation type="submission" date="2023-03" db="EMBL/GenBank/DDBJ databases">
        <title>Massive genome expansion in bonnet fungi (Mycena s.s.) driven by repeated elements and novel gene families across ecological guilds.</title>
        <authorList>
            <consortium name="Lawrence Berkeley National Laboratory"/>
            <person name="Harder C.B."/>
            <person name="Miyauchi S."/>
            <person name="Viragh M."/>
            <person name="Kuo A."/>
            <person name="Thoen E."/>
            <person name="Andreopoulos B."/>
            <person name="Lu D."/>
            <person name="Skrede I."/>
            <person name="Drula E."/>
            <person name="Henrissat B."/>
            <person name="Morin E."/>
            <person name="Kohler A."/>
            <person name="Barry K."/>
            <person name="LaButti K."/>
            <person name="Morin E."/>
            <person name="Salamov A."/>
            <person name="Lipzen A."/>
            <person name="Mereny Z."/>
            <person name="Hegedus B."/>
            <person name="Baldrian P."/>
            <person name="Stursova M."/>
            <person name="Weitz H."/>
            <person name="Taylor A."/>
            <person name="Grigoriev I.V."/>
            <person name="Nagy L.G."/>
            <person name="Martin F."/>
            <person name="Kauserud H."/>
        </authorList>
    </citation>
    <scope>NUCLEOTIDE SEQUENCE</scope>
    <source>
        <strain evidence="3">CBHHK200</strain>
    </source>
</reference>
<feature type="domain" description="CxC2-like cysteine cluster KDZ transposase-associated" evidence="2">
    <location>
        <begin position="90"/>
        <end position="140"/>
    </location>
</feature>
<keyword evidence="4" id="KW-1185">Reference proteome</keyword>
<protein>
    <recommendedName>
        <fullName evidence="2">CxC2-like cysteine cluster KDZ transposase-associated domain-containing protein</fullName>
    </recommendedName>
</protein>
<organism evidence="3 4">
    <name type="scientific">Mycena alexandri</name>
    <dbReference type="NCBI Taxonomy" id="1745969"/>
    <lineage>
        <taxon>Eukaryota</taxon>
        <taxon>Fungi</taxon>
        <taxon>Dikarya</taxon>
        <taxon>Basidiomycota</taxon>
        <taxon>Agaricomycotina</taxon>
        <taxon>Agaricomycetes</taxon>
        <taxon>Agaricomycetidae</taxon>
        <taxon>Agaricales</taxon>
        <taxon>Marasmiineae</taxon>
        <taxon>Mycenaceae</taxon>
        <taxon>Mycena</taxon>
    </lineage>
</organism>
<comment type="caution">
    <text evidence="3">The sequence shown here is derived from an EMBL/GenBank/DDBJ whole genome shotgun (WGS) entry which is preliminary data.</text>
</comment>
<name>A0AAD6WQK0_9AGAR</name>
<evidence type="ECO:0000313" key="3">
    <source>
        <dbReference type="EMBL" id="KAJ7021502.1"/>
    </source>
</evidence>
<proteinExistence type="predicted"/>
<dbReference type="Pfam" id="PF18803">
    <property type="entry name" value="CxC2"/>
    <property type="match status" value="1"/>
</dbReference>
<dbReference type="InterPro" id="IPR041457">
    <property type="entry name" value="CxC2_KDZ-assoc"/>
</dbReference>
<dbReference type="EMBL" id="JARJCM010000230">
    <property type="protein sequence ID" value="KAJ7021502.1"/>
    <property type="molecule type" value="Genomic_DNA"/>
</dbReference>
<evidence type="ECO:0000259" key="2">
    <source>
        <dbReference type="Pfam" id="PF18803"/>
    </source>
</evidence>
<evidence type="ECO:0000313" key="4">
    <source>
        <dbReference type="Proteomes" id="UP001218188"/>
    </source>
</evidence>
<sequence>MPVMQGPNLANDEVLEIYMGIESILDQVRWQVRGSTVCECGQPAYLHCNDCGPRDFCQQCLVAAHAAHPFHDVRAWSESLSYYTHTTFYHLGLRLQLGHSGEPCPTPRLERREAVTLRGIKTVAIDFCACPDGPSEYDQIKAHAATANQTSDSDDSDSDDSDDSDSDNDDNENLLAASESESGSEASGNEGSTSA</sequence>
<feature type="region of interest" description="Disordered" evidence="1">
    <location>
        <begin position="141"/>
        <end position="195"/>
    </location>
</feature>
<evidence type="ECO:0000256" key="1">
    <source>
        <dbReference type="SAM" id="MobiDB-lite"/>
    </source>
</evidence>
<feature type="compositionally biased region" description="Acidic residues" evidence="1">
    <location>
        <begin position="152"/>
        <end position="172"/>
    </location>
</feature>